<dbReference type="EMBL" id="JAHRHJ020000005">
    <property type="protein sequence ID" value="KAH9315717.1"/>
    <property type="molecule type" value="Genomic_DNA"/>
</dbReference>
<accession>A0AA38G447</accession>
<dbReference type="AlphaFoldDB" id="A0AA38G447"/>
<gene>
    <name evidence="2" type="ORF">KI387_024344</name>
</gene>
<evidence type="ECO:0000313" key="2">
    <source>
        <dbReference type="EMBL" id="KAH9315717.1"/>
    </source>
</evidence>
<evidence type="ECO:0000256" key="1">
    <source>
        <dbReference type="SAM" id="Phobius"/>
    </source>
</evidence>
<feature type="transmembrane region" description="Helical" evidence="1">
    <location>
        <begin position="70"/>
        <end position="90"/>
    </location>
</feature>
<evidence type="ECO:0000313" key="3">
    <source>
        <dbReference type="Proteomes" id="UP000824469"/>
    </source>
</evidence>
<comment type="caution">
    <text evidence="2">The sequence shown here is derived from an EMBL/GenBank/DDBJ whole genome shotgun (WGS) entry which is preliminary data.</text>
</comment>
<dbReference type="PANTHER" id="PTHR33133:SF24">
    <property type="entry name" value="OS01G0800300 PROTEIN"/>
    <property type="match status" value="1"/>
</dbReference>
<organism evidence="2 3">
    <name type="scientific">Taxus chinensis</name>
    <name type="common">Chinese yew</name>
    <name type="synonym">Taxus wallichiana var. chinensis</name>
    <dbReference type="NCBI Taxonomy" id="29808"/>
    <lineage>
        <taxon>Eukaryota</taxon>
        <taxon>Viridiplantae</taxon>
        <taxon>Streptophyta</taxon>
        <taxon>Embryophyta</taxon>
        <taxon>Tracheophyta</taxon>
        <taxon>Spermatophyta</taxon>
        <taxon>Pinopsida</taxon>
        <taxon>Pinidae</taxon>
        <taxon>Conifers II</taxon>
        <taxon>Cupressales</taxon>
        <taxon>Taxaceae</taxon>
        <taxon>Taxus</taxon>
    </lineage>
</organism>
<dbReference type="PANTHER" id="PTHR33133">
    <property type="entry name" value="OS08G0107100 PROTEIN-RELATED"/>
    <property type="match status" value="1"/>
</dbReference>
<keyword evidence="1" id="KW-1133">Transmembrane helix</keyword>
<keyword evidence="1" id="KW-0812">Transmembrane</keyword>
<keyword evidence="1" id="KW-0472">Membrane</keyword>
<reference evidence="2 3" key="1">
    <citation type="journal article" date="2021" name="Nat. Plants">
        <title>The Taxus genome provides insights into paclitaxel biosynthesis.</title>
        <authorList>
            <person name="Xiong X."/>
            <person name="Gou J."/>
            <person name="Liao Q."/>
            <person name="Li Y."/>
            <person name="Zhou Q."/>
            <person name="Bi G."/>
            <person name="Li C."/>
            <person name="Du R."/>
            <person name="Wang X."/>
            <person name="Sun T."/>
            <person name="Guo L."/>
            <person name="Liang H."/>
            <person name="Lu P."/>
            <person name="Wu Y."/>
            <person name="Zhang Z."/>
            <person name="Ro D.K."/>
            <person name="Shang Y."/>
            <person name="Huang S."/>
            <person name="Yan J."/>
        </authorList>
    </citation>
    <scope>NUCLEOTIDE SEQUENCE [LARGE SCALE GENOMIC DNA]</scope>
    <source>
        <strain evidence="2">Ta-2019</strain>
    </source>
</reference>
<feature type="transmembrane region" description="Helical" evidence="1">
    <location>
        <begin position="7"/>
        <end position="32"/>
    </location>
</feature>
<protein>
    <submittedName>
        <fullName evidence="2">Uncharacterized protein</fullName>
    </submittedName>
</protein>
<feature type="non-terminal residue" evidence="2">
    <location>
        <position position="1"/>
    </location>
</feature>
<sequence length="115" mass="12497">GIGLVIIMLTVGTGYNVVGVGISIVKPVFLVVEVYISALWHLGSVISVLEDVYGAAAIQKSRDLMKGKRLIAFLMVLVYFGLFTAINVLFRSRVVHFHGGFLWRGIWGVFSGGVV</sequence>
<name>A0AA38G447_TAXCH</name>
<dbReference type="Proteomes" id="UP000824469">
    <property type="component" value="Unassembled WGS sequence"/>
</dbReference>
<proteinExistence type="predicted"/>
<keyword evidence="3" id="KW-1185">Reference proteome</keyword>
<feature type="transmembrane region" description="Helical" evidence="1">
    <location>
        <begin position="38"/>
        <end position="58"/>
    </location>
</feature>
<feature type="non-terminal residue" evidence="2">
    <location>
        <position position="115"/>
    </location>
</feature>